<dbReference type="EMBL" id="FUZT01000002">
    <property type="protein sequence ID" value="SKC47231.1"/>
    <property type="molecule type" value="Genomic_DNA"/>
</dbReference>
<name>A0A1T5J768_9FIRM</name>
<dbReference type="InterPro" id="IPR047057">
    <property type="entry name" value="MerR_fam"/>
</dbReference>
<dbReference type="Gene3D" id="1.10.1660.10">
    <property type="match status" value="1"/>
</dbReference>
<dbReference type="SUPFAM" id="SSF46955">
    <property type="entry name" value="Putative DNA-binding domain"/>
    <property type="match status" value="1"/>
</dbReference>
<dbReference type="InterPro" id="IPR009061">
    <property type="entry name" value="DNA-bd_dom_put_sf"/>
</dbReference>
<proteinExistence type="predicted"/>
<dbReference type="CDD" id="cd02440">
    <property type="entry name" value="AdoMet_MTases"/>
    <property type="match status" value="1"/>
</dbReference>
<sequence length="413" mass="47999">MKIGQFSTENNVSIDTVRHYMNLGLINPEKIGGHYNFDERCQKDLEEVLSLKEMGFTLNEIKSIFLFKGLGKLTPYQEVECFKEFFVNKHKEVMRQLEVLPKIKSKLEGKIKELSDKEYSNEFKIGVDIGVLNILSCLKCSGDLILHEANISNNQIIKGKLKCKCGEEYLIEDGILIVNSKSQEKSNNLDREYIINHMDSYITEYINDTDPNYLNNVYKGLEWSYKKLDFQKLKNKVILDLGSGVGFLLRYIYNDLPDDSIYLAVDHDILGHKFLKKILEKADCKRKVIFICSDFLEMPLKDKSIDVLFDYSGSSNYAFEHDGFLLKLIDDYIKDDGLLLGSYILFKKFSINSFIDGKYRKNYILSNVKEEIKKLNYKCISEAISEAVDKGGKYESYFRKDEKVYSYIFYGKR</sequence>
<dbReference type="PANTHER" id="PTHR30204:SF96">
    <property type="entry name" value="CHROMOSOME-ANCHORING PROTEIN RACA"/>
    <property type="match status" value="1"/>
</dbReference>
<evidence type="ECO:0000313" key="4">
    <source>
        <dbReference type="Proteomes" id="UP000190285"/>
    </source>
</evidence>
<dbReference type="Pfam" id="PF13411">
    <property type="entry name" value="MerR_1"/>
    <property type="match status" value="1"/>
</dbReference>
<evidence type="ECO:0000256" key="1">
    <source>
        <dbReference type="ARBA" id="ARBA00023125"/>
    </source>
</evidence>
<dbReference type="OrthoDB" id="1770985at2"/>
<dbReference type="PANTHER" id="PTHR30204">
    <property type="entry name" value="REDOX-CYCLING DRUG-SENSING TRANSCRIPTIONAL ACTIVATOR SOXR"/>
    <property type="match status" value="1"/>
</dbReference>
<dbReference type="InterPro" id="IPR000551">
    <property type="entry name" value="MerR-type_HTH_dom"/>
</dbReference>
<dbReference type="Proteomes" id="UP000190285">
    <property type="component" value="Unassembled WGS sequence"/>
</dbReference>
<dbReference type="SUPFAM" id="SSF53335">
    <property type="entry name" value="S-adenosyl-L-methionine-dependent methyltransferases"/>
    <property type="match status" value="1"/>
</dbReference>
<dbReference type="Gene3D" id="3.40.50.150">
    <property type="entry name" value="Vaccinia Virus protein VP39"/>
    <property type="match status" value="1"/>
</dbReference>
<organism evidence="3 4">
    <name type="scientific">Maledivibacter halophilus</name>
    <dbReference type="NCBI Taxonomy" id="36842"/>
    <lineage>
        <taxon>Bacteria</taxon>
        <taxon>Bacillati</taxon>
        <taxon>Bacillota</taxon>
        <taxon>Clostridia</taxon>
        <taxon>Peptostreptococcales</taxon>
        <taxon>Caminicellaceae</taxon>
        <taxon>Maledivibacter</taxon>
    </lineage>
</organism>
<dbReference type="PROSITE" id="PS50937">
    <property type="entry name" value="HTH_MERR_2"/>
    <property type="match status" value="1"/>
</dbReference>
<feature type="domain" description="HTH merR-type" evidence="2">
    <location>
        <begin position="1"/>
        <end position="67"/>
    </location>
</feature>
<dbReference type="RefSeq" id="WP_079489779.1">
    <property type="nucleotide sequence ID" value="NZ_FUZT01000002.1"/>
</dbReference>
<evidence type="ECO:0000259" key="2">
    <source>
        <dbReference type="PROSITE" id="PS50937"/>
    </source>
</evidence>
<dbReference type="InterPro" id="IPR029063">
    <property type="entry name" value="SAM-dependent_MTases_sf"/>
</dbReference>
<gene>
    <name evidence="3" type="ORF">SAMN02194393_00972</name>
</gene>
<dbReference type="STRING" id="36842.SAMN02194393_00972"/>
<dbReference type="GO" id="GO:0003677">
    <property type="term" value="F:DNA binding"/>
    <property type="evidence" value="ECO:0007669"/>
    <property type="project" value="UniProtKB-KW"/>
</dbReference>
<dbReference type="AlphaFoldDB" id="A0A1T5J768"/>
<accession>A0A1T5J768</accession>
<evidence type="ECO:0000313" key="3">
    <source>
        <dbReference type="EMBL" id="SKC47231.1"/>
    </source>
</evidence>
<keyword evidence="1 3" id="KW-0238">DNA-binding</keyword>
<dbReference type="SMART" id="SM00422">
    <property type="entry name" value="HTH_MERR"/>
    <property type="match status" value="1"/>
</dbReference>
<dbReference type="GO" id="GO:0003700">
    <property type="term" value="F:DNA-binding transcription factor activity"/>
    <property type="evidence" value="ECO:0007669"/>
    <property type="project" value="InterPro"/>
</dbReference>
<keyword evidence="4" id="KW-1185">Reference proteome</keyword>
<protein>
    <submittedName>
        <fullName evidence="3">DNA-binding transcriptional regulator, MerR family</fullName>
    </submittedName>
</protein>
<reference evidence="3 4" key="1">
    <citation type="submission" date="2017-02" db="EMBL/GenBank/DDBJ databases">
        <authorList>
            <person name="Peterson S.W."/>
        </authorList>
    </citation>
    <scope>NUCLEOTIDE SEQUENCE [LARGE SCALE GENOMIC DNA]</scope>
    <source>
        <strain evidence="3 4">M1</strain>
    </source>
</reference>